<feature type="domain" description="HTH lysR-type" evidence="5">
    <location>
        <begin position="1"/>
        <end position="59"/>
    </location>
</feature>
<dbReference type="OrthoDB" id="9786526at2"/>
<comment type="caution">
    <text evidence="6">The sequence shown here is derived from an EMBL/GenBank/DDBJ whole genome shotgun (WGS) entry which is preliminary data.</text>
</comment>
<evidence type="ECO:0000256" key="4">
    <source>
        <dbReference type="ARBA" id="ARBA00023163"/>
    </source>
</evidence>
<proteinExistence type="inferred from homology"/>
<dbReference type="SUPFAM" id="SSF46785">
    <property type="entry name" value="Winged helix' DNA-binding domain"/>
    <property type="match status" value="1"/>
</dbReference>
<evidence type="ECO:0000256" key="1">
    <source>
        <dbReference type="ARBA" id="ARBA00009437"/>
    </source>
</evidence>
<evidence type="ECO:0000313" key="6">
    <source>
        <dbReference type="EMBL" id="TKB53338.1"/>
    </source>
</evidence>
<dbReference type="CDD" id="cd08422">
    <property type="entry name" value="PBP2_CrgA_like"/>
    <property type="match status" value="1"/>
</dbReference>
<dbReference type="PROSITE" id="PS50931">
    <property type="entry name" value="HTH_LYSR"/>
    <property type="match status" value="1"/>
</dbReference>
<keyword evidence="3" id="KW-0238">DNA-binding</keyword>
<gene>
    <name evidence="6" type="ORF">FCL42_14820</name>
</gene>
<dbReference type="PANTHER" id="PTHR30537">
    <property type="entry name" value="HTH-TYPE TRANSCRIPTIONAL REGULATOR"/>
    <property type="match status" value="1"/>
</dbReference>
<dbReference type="SUPFAM" id="SSF53850">
    <property type="entry name" value="Periplasmic binding protein-like II"/>
    <property type="match status" value="1"/>
</dbReference>
<evidence type="ECO:0000313" key="7">
    <source>
        <dbReference type="Proteomes" id="UP000305675"/>
    </source>
</evidence>
<keyword evidence="4" id="KW-0804">Transcription</keyword>
<dbReference type="InterPro" id="IPR005119">
    <property type="entry name" value="LysR_subst-bd"/>
</dbReference>
<dbReference type="InterPro" id="IPR058163">
    <property type="entry name" value="LysR-type_TF_proteobact-type"/>
</dbReference>
<dbReference type="PANTHER" id="PTHR30537:SF5">
    <property type="entry name" value="HTH-TYPE TRANSCRIPTIONAL ACTIVATOR TTDR-RELATED"/>
    <property type="match status" value="1"/>
</dbReference>
<evidence type="ECO:0000259" key="5">
    <source>
        <dbReference type="PROSITE" id="PS50931"/>
    </source>
</evidence>
<dbReference type="Pfam" id="PF03466">
    <property type="entry name" value="LysR_substrate"/>
    <property type="match status" value="1"/>
</dbReference>
<dbReference type="PRINTS" id="PR00039">
    <property type="entry name" value="HTHLYSR"/>
</dbReference>
<keyword evidence="7" id="KW-1185">Reference proteome</keyword>
<sequence>MDKLICIRVFSQVAHLGTFTAAAQALNTTQSAVSKKVRWLEQDLGFALFHRHARAVTLTDAGHHYLGVAQQLLEQLHATESALRHEQAQVSGTLTLSAPSAFSTQLLAQPLSEFLELHPQLQVNLSVTDRFVDLIEGNVDVAIRASQLKDSGLKARWFMDHQLVYFASPDYLSKQPKLDVAEDLTQHQCLTYSLSTPSDIWRFDDGHQITKVTVNERFRSDNPEMLVAMAKQGLGVAAMPNWMVTEEINQGSLKQVLGQYRVSKLPMYLLHKDGNHCPQRIRAFIDFMVQYFDIARSN</sequence>
<accession>A0A4U1BLD3</accession>
<dbReference type="EMBL" id="SWCJ01000012">
    <property type="protein sequence ID" value="TKB53338.1"/>
    <property type="molecule type" value="Genomic_DNA"/>
</dbReference>
<organism evidence="6 7">
    <name type="scientific">Ferrimonas aestuarii</name>
    <dbReference type="NCBI Taxonomy" id="2569539"/>
    <lineage>
        <taxon>Bacteria</taxon>
        <taxon>Pseudomonadati</taxon>
        <taxon>Pseudomonadota</taxon>
        <taxon>Gammaproteobacteria</taxon>
        <taxon>Alteromonadales</taxon>
        <taxon>Ferrimonadaceae</taxon>
        <taxon>Ferrimonas</taxon>
    </lineage>
</organism>
<dbReference type="Gene3D" id="3.40.190.290">
    <property type="match status" value="1"/>
</dbReference>
<dbReference type="InterPro" id="IPR000847">
    <property type="entry name" value="LysR_HTH_N"/>
</dbReference>
<dbReference type="RefSeq" id="WP_136864206.1">
    <property type="nucleotide sequence ID" value="NZ_SWCJ01000012.1"/>
</dbReference>
<dbReference type="Proteomes" id="UP000305675">
    <property type="component" value="Unassembled WGS sequence"/>
</dbReference>
<evidence type="ECO:0000256" key="3">
    <source>
        <dbReference type="ARBA" id="ARBA00023125"/>
    </source>
</evidence>
<dbReference type="Pfam" id="PF00126">
    <property type="entry name" value="HTH_1"/>
    <property type="match status" value="1"/>
</dbReference>
<dbReference type="InterPro" id="IPR036390">
    <property type="entry name" value="WH_DNA-bd_sf"/>
</dbReference>
<dbReference type="AlphaFoldDB" id="A0A4U1BLD3"/>
<reference evidence="6 7" key="1">
    <citation type="submission" date="2019-04" db="EMBL/GenBank/DDBJ databases">
        <authorList>
            <person name="Hwang J.C."/>
        </authorList>
    </citation>
    <scope>NUCLEOTIDE SEQUENCE [LARGE SCALE GENOMIC DNA]</scope>
    <source>
        <strain evidence="6 7">IMCC35002</strain>
    </source>
</reference>
<evidence type="ECO:0000256" key="2">
    <source>
        <dbReference type="ARBA" id="ARBA00023015"/>
    </source>
</evidence>
<protein>
    <submittedName>
        <fullName evidence="6">LysR family transcriptional regulator</fullName>
    </submittedName>
</protein>
<name>A0A4U1BLD3_9GAMM</name>
<dbReference type="GO" id="GO:0003677">
    <property type="term" value="F:DNA binding"/>
    <property type="evidence" value="ECO:0007669"/>
    <property type="project" value="UniProtKB-KW"/>
</dbReference>
<dbReference type="GO" id="GO:0003700">
    <property type="term" value="F:DNA-binding transcription factor activity"/>
    <property type="evidence" value="ECO:0007669"/>
    <property type="project" value="InterPro"/>
</dbReference>
<dbReference type="FunFam" id="1.10.10.10:FF:000001">
    <property type="entry name" value="LysR family transcriptional regulator"/>
    <property type="match status" value="1"/>
</dbReference>
<dbReference type="InterPro" id="IPR036388">
    <property type="entry name" value="WH-like_DNA-bd_sf"/>
</dbReference>
<comment type="similarity">
    <text evidence="1">Belongs to the LysR transcriptional regulatory family.</text>
</comment>
<dbReference type="Gene3D" id="1.10.10.10">
    <property type="entry name" value="Winged helix-like DNA-binding domain superfamily/Winged helix DNA-binding domain"/>
    <property type="match status" value="1"/>
</dbReference>
<keyword evidence="2" id="KW-0805">Transcription regulation</keyword>